<accession>A0ACB6QWB4</accession>
<name>A0ACB6QWB4_9PLEO</name>
<evidence type="ECO:0000313" key="1">
    <source>
        <dbReference type="EMBL" id="KAF2471161.1"/>
    </source>
</evidence>
<organism evidence="1 2">
    <name type="scientific">Lindgomyces ingoldianus</name>
    <dbReference type="NCBI Taxonomy" id="673940"/>
    <lineage>
        <taxon>Eukaryota</taxon>
        <taxon>Fungi</taxon>
        <taxon>Dikarya</taxon>
        <taxon>Ascomycota</taxon>
        <taxon>Pezizomycotina</taxon>
        <taxon>Dothideomycetes</taxon>
        <taxon>Pleosporomycetidae</taxon>
        <taxon>Pleosporales</taxon>
        <taxon>Lindgomycetaceae</taxon>
        <taxon>Lindgomyces</taxon>
    </lineage>
</organism>
<comment type="caution">
    <text evidence="1">The sequence shown here is derived from an EMBL/GenBank/DDBJ whole genome shotgun (WGS) entry which is preliminary data.</text>
</comment>
<proteinExistence type="predicted"/>
<protein>
    <submittedName>
        <fullName evidence="1">Uncharacterized protein</fullName>
    </submittedName>
</protein>
<reference evidence="1" key="1">
    <citation type="journal article" date="2020" name="Stud. Mycol.">
        <title>101 Dothideomycetes genomes: a test case for predicting lifestyles and emergence of pathogens.</title>
        <authorList>
            <person name="Haridas S."/>
            <person name="Albert R."/>
            <person name="Binder M."/>
            <person name="Bloem J."/>
            <person name="Labutti K."/>
            <person name="Salamov A."/>
            <person name="Andreopoulos B."/>
            <person name="Baker S."/>
            <person name="Barry K."/>
            <person name="Bills G."/>
            <person name="Bluhm B."/>
            <person name="Cannon C."/>
            <person name="Castanera R."/>
            <person name="Culley D."/>
            <person name="Daum C."/>
            <person name="Ezra D."/>
            <person name="Gonzalez J."/>
            <person name="Henrissat B."/>
            <person name="Kuo A."/>
            <person name="Liang C."/>
            <person name="Lipzen A."/>
            <person name="Lutzoni F."/>
            <person name="Magnuson J."/>
            <person name="Mondo S."/>
            <person name="Nolan M."/>
            <person name="Ohm R."/>
            <person name="Pangilinan J."/>
            <person name="Park H.-J."/>
            <person name="Ramirez L."/>
            <person name="Alfaro M."/>
            <person name="Sun H."/>
            <person name="Tritt A."/>
            <person name="Yoshinaga Y."/>
            <person name="Zwiers L.-H."/>
            <person name="Turgeon B."/>
            <person name="Goodwin S."/>
            <person name="Spatafora J."/>
            <person name="Crous P."/>
            <person name="Grigoriev I."/>
        </authorList>
    </citation>
    <scope>NUCLEOTIDE SEQUENCE</scope>
    <source>
        <strain evidence="1">ATCC 200398</strain>
    </source>
</reference>
<evidence type="ECO:0000313" key="2">
    <source>
        <dbReference type="Proteomes" id="UP000799755"/>
    </source>
</evidence>
<dbReference type="Proteomes" id="UP000799755">
    <property type="component" value="Unassembled WGS sequence"/>
</dbReference>
<gene>
    <name evidence="1" type="ORF">BDR25DRAFT_342510</name>
</gene>
<keyword evidence="2" id="KW-1185">Reference proteome</keyword>
<dbReference type="EMBL" id="MU003505">
    <property type="protein sequence ID" value="KAF2471161.1"/>
    <property type="molecule type" value="Genomic_DNA"/>
</dbReference>
<sequence length="302" mass="34948">METLAQIYHTDHFAMEYNEEKFLRVDVGYDVQMAQCFSFTPSMFSCFSEMPSMDCSYYPPLVALFSSPLPTRECGDSWNHDGQKQYIKTYEGRERLDPRYQAVSKHDFFRVGRVFKVLFLESAGRPRNHRTVLVAWTPNNIYFENIRRFVIRKNNRNHCILYFAYSTVAAISALGINRYNNPSSSISEWLRAFTSPLWEPDLGQYKHTVEGVFSVAGFVTSSACLYHWNKDDGNQDYFVLGGISSGIAIGLGTGLELQDILLVILPWTILASMMLSRIVHWAYKSHAEVDDEKWYRGVRSWR</sequence>